<gene>
    <name evidence="1" type="ORF">MRATA1EN22A_LOCUS8318</name>
</gene>
<organism evidence="1 2">
    <name type="scientific">Rangifer tarandus platyrhynchus</name>
    <name type="common">Svalbard reindeer</name>
    <dbReference type="NCBI Taxonomy" id="3082113"/>
    <lineage>
        <taxon>Eukaryota</taxon>
        <taxon>Metazoa</taxon>
        <taxon>Chordata</taxon>
        <taxon>Craniata</taxon>
        <taxon>Vertebrata</taxon>
        <taxon>Euteleostomi</taxon>
        <taxon>Mammalia</taxon>
        <taxon>Eutheria</taxon>
        <taxon>Laurasiatheria</taxon>
        <taxon>Artiodactyla</taxon>
        <taxon>Ruminantia</taxon>
        <taxon>Pecora</taxon>
        <taxon>Cervidae</taxon>
        <taxon>Odocoileinae</taxon>
        <taxon>Rangifer</taxon>
    </lineage>
</organism>
<sequence>MAGRTRRPCAPGDSASSKYRKAAEEPSGRRRPPFKKPLRYPRQHRAPGAPRSARSALSPAGSLYIMRPSSRAPVLLLLLLLRLLLRPERLSSRQAAALLSRAQTGPSPRDLSDS</sequence>
<dbReference type="EMBL" id="OX596103">
    <property type="protein sequence ID" value="CAM9848864.1"/>
    <property type="molecule type" value="Genomic_DNA"/>
</dbReference>
<evidence type="ECO:0000313" key="2">
    <source>
        <dbReference type="Proteomes" id="UP001162501"/>
    </source>
</evidence>
<protein>
    <submittedName>
        <fullName evidence="1">Uncharacterized protein</fullName>
    </submittedName>
</protein>
<evidence type="ECO:0000313" key="1">
    <source>
        <dbReference type="EMBL" id="CAM9848864.1"/>
    </source>
</evidence>
<reference evidence="1" key="2">
    <citation type="submission" date="2025-03" db="EMBL/GenBank/DDBJ databases">
        <authorList>
            <consortium name="ELIXIR-Norway"/>
            <consortium name="Elixir Norway"/>
        </authorList>
    </citation>
    <scope>NUCLEOTIDE SEQUENCE</scope>
</reference>
<accession>A0AC59YNN8</accession>
<proteinExistence type="predicted"/>
<name>A0AC59YNN8_RANTA</name>
<reference evidence="1" key="1">
    <citation type="submission" date="2023-05" db="EMBL/GenBank/DDBJ databases">
        <authorList>
            <consortium name="ELIXIR-Norway"/>
        </authorList>
    </citation>
    <scope>NUCLEOTIDE SEQUENCE</scope>
</reference>
<dbReference type="Proteomes" id="UP001162501">
    <property type="component" value="Chromosome 19"/>
</dbReference>